<name>A0ABW1G952_9ACTN</name>
<dbReference type="SUPFAM" id="SSF103247">
    <property type="entry name" value="TT1751-like"/>
    <property type="match status" value="1"/>
</dbReference>
<keyword evidence="3" id="KW-1185">Reference proteome</keyword>
<dbReference type="InterPro" id="IPR035923">
    <property type="entry name" value="TT1751-like_sf"/>
</dbReference>
<accession>A0ABW1G952</accession>
<dbReference type="EMBL" id="JBHSQJ010000153">
    <property type="protein sequence ID" value="MFC5911315.1"/>
    <property type="molecule type" value="Genomic_DNA"/>
</dbReference>
<dbReference type="PANTHER" id="PTHR38342">
    <property type="entry name" value="SLR5037 PROTEIN"/>
    <property type="match status" value="1"/>
</dbReference>
<dbReference type="Proteomes" id="UP001596174">
    <property type="component" value="Unassembled WGS sequence"/>
</dbReference>
<organism evidence="2 3">
    <name type="scientific">Streptacidiphilus monticola</name>
    <dbReference type="NCBI Taxonomy" id="2161674"/>
    <lineage>
        <taxon>Bacteria</taxon>
        <taxon>Bacillati</taxon>
        <taxon>Actinomycetota</taxon>
        <taxon>Actinomycetes</taxon>
        <taxon>Kitasatosporales</taxon>
        <taxon>Streptomycetaceae</taxon>
        <taxon>Streptacidiphilus</taxon>
    </lineage>
</organism>
<comment type="caution">
    <text evidence="2">The sequence shown here is derived from an EMBL/GenBank/DDBJ whole genome shotgun (WGS) entry which is preliminary data.</text>
</comment>
<dbReference type="PANTHER" id="PTHR38342:SF1">
    <property type="entry name" value="SLR5037 PROTEIN"/>
    <property type="match status" value="1"/>
</dbReference>
<sequence>MMENGKGIRPVRMAVGFEEAVEEVRAALAAEGFGVLTEIDVAATLRGKLGVELPPQLILGACNPPLAYRALQADPDVAQLLPCNVVVRQDGDEVVVQAADPALLVGFTGNPELEPVATEAAERLGRALEALG</sequence>
<dbReference type="InterPro" id="IPR016796">
    <property type="entry name" value="UCP021774"/>
</dbReference>
<dbReference type="CDD" id="cd14797">
    <property type="entry name" value="DUF302"/>
    <property type="match status" value="1"/>
</dbReference>
<reference evidence="3" key="1">
    <citation type="journal article" date="2019" name="Int. J. Syst. Evol. Microbiol.">
        <title>The Global Catalogue of Microorganisms (GCM) 10K type strain sequencing project: providing services to taxonomists for standard genome sequencing and annotation.</title>
        <authorList>
            <consortium name="The Broad Institute Genomics Platform"/>
            <consortium name="The Broad Institute Genome Sequencing Center for Infectious Disease"/>
            <person name="Wu L."/>
            <person name="Ma J."/>
        </authorList>
    </citation>
    <scope>NUCLEOTIDE SEQUENCE [LARGE SCALE GENOMIC DNA]</scope>
    <source>
        <strain evidence="3">JCM 4816</strain>
    </source>
</reference>
<dbReference type="InterPro" id="IPR005180">
    <property type="entry name" value="DUF302"/>
</dbReference>
<dbReference type="Gene3D" id="3.30.310.70">
    <property type="entry name" value="TT1751-like domain"/>
    <property type="match status" value="1"/>
</dbReference>
<dbReference type="PIRSF" id="PIRSF021774">
    <property type="entry name" value="UCP021774"/>
    <property type="match status" value="1"/>
</dbReference>
<dbReference type="Pfam" id="PF03625">
    <property type="entry name" value="DUF302"/>
    <property type="match status" value="1"/>
</dbReference>
<feature type="domain" description="DUF302" evidence="1">
    <location>
        <begin position="39"/>
        <end position="101"/>
    </location>
</feature>
<dbReference type="RefSeq" id="WP_380590047.1">
    <property type="nucleotide sequence ID" value="NZ_JBHSQJ010000153.1"/>
</dbReference>
<evidence type="ECO:0000259" key="1">
    <source>
        <dbReference type="Pfam" id="PF03625"/>
    </source>
</evidence>
<evidence type="ECO:0000313" key="3">
    <source>
        <dbReference type="Proteomes" id="UP001596174"/>
    </source>
</evidence>
<evidence type="ECO:0000313" key="2">
    <source>
        <dbReference type="EMBL" id="MFC5911315.1"/>
    </source>
</evidence>
<proteinExistence type="predicted"/>
<gene>
    <name evidence="2" type="ORF">ACFP3V_29435</name>
</gene>
<protein>
    <submittedName>
        <fullName evidence="2">DUF302 domain-containing protein</fullName>
    </submittedName>
</protein>